<dbReference type="HOGENOM" id="CLU_2532256_0_0_1"/>
<accession>L1ID55</accession>
<dbReference type="EMBL" id="JH993116">
    <property type="protein sequence ID" value="EKX34186.1"/>
    <property type="molecule type" value="Genomic_DNA"/>
</dbReference>
<evidence type="ECO:0000313" key="3">
    <source>
        <dbReference type="Proteomes" id="UP000011087"/>
    </source>
</evidence>
<gene>
    <name evidence="1" type="ORF">GUITHDRAFT_155810</name>
</gene>
<dbReference type="KEGG" id="gtt:GUITHDRAFT_155810"/>
<name>L1ID55_GUITC</name>
<dbReference type="PaxDb" id="55529-EKX34186"/>
<dbReference type="GeneID" id="17290923"/>
<reference evidence="2" key="3">
    <citation type="submission" date="2015-06" db="UniProtKB">
        <authorList>
            <consortium name="EnsemblProtists"/>
        </authorList>
    </citation>
    <scope>IDENTIFICATION</scope>
</reference>
<evidence type="ECO:0000313" key="1">
    <source>
        <dbReference type="EMBL" id="EKX34186.1"/>
    </source>
</evidence>
<reference evidence="1 3" key="1">
    <citation type="journal article" date="2012" name="Nature">
        <title>Algal genomes reveal evolutionary mosaicism and the fate of nucleomorphs.</title>
        <authorList>
            <consortium name="DOE Joint Genome Institute"/>
            <person name="Curtis B.A."/>
            <person name="Tanifuji G."/>
            <person name="Burki F."/>
            <person name="Gruber A."/>
            <person name="Irimia M."/>
            <person name="Maruyama S."/>
            <person name="Arias M.C."/>
            <person name="Ball S.G."/>
            <person name="Gile G.H."/>
            <person name="Hirakawa Y."/>
            <person name="Hopkins J.F."/>
            <person name="Kuo A."/>
            <person name="Rensing S.A."/>
            <person name="Schmutz J."/>
            <person name="Symeonidi A."/>
            <person name="Elias M."/>
            <person name="Eveleigh R.J."/>
            <person name="Herman E.K."/>
            <person name="Klute M.J."/>
            <person name="Nakayama T."/>
            <person name="Obornik M."/>
            <person name="Reyes-Prieto A."/>
            <person name="Armbrust E.V."/>
            <person name="Aves S.J."/>
            <person name="Beiko R.G."/>
            <person name="Coutinho P."/>
            <person name="Dacks J.B."/>
            <person name="Durnford D.G."/>
            <person name="Fast N.M."/>
            <person name="Green B.R."/>
            <person name="Grisdale C.J."/>
            <person name="Hempel F."/>
            <person name="Henrissat B."/>
            <person name="Hoppner M.P."/>
            <person name="Ishida K."/>
            <person name="Kim E."/>
            <person name="Koreny L."/>
            <person name="Kroth P.G."/>
            <person name="Liu Y."/>
            <person name="Malik S.B."/>
            <person name="Maier U.G."/>
            <person name="McRose D."/>
            <person name="Mock T."/>
            <person name="Neilson J.A."/>
            <person name="Onodera N.T."/>
            <person name="Poole A.M."/>
            <person name="Pritham E.J."/>
            <person name="Richards T.A."/>
            <person name="Rocap G."/>
            <person name="Roy S.W."/>
            <person name="Sarai C."/>
            <person name="Schaack S."/>
            <person name="Shirato S."/>
            <person name="Slamovits C.H."/>
            <person name="Spencer D.F."/>
            <person name="Suzuki S."/>
            <person name="Worden A.Z."/>
            <person name="Zauner S."/>
            <person name="Barry K."/>
            <person name="Bell C."/>
            <person name="Bharti A.K."/>
            <person name="Crow J.A."/>
            <person name="Grimwood J."/>
            <person name="Kramer R."/>
            <person name="Lindquist E."/>
            <person name="Lucas S."/>
            <person name="Salamov A."/>
            <person name="McFadden G.I."/>
            <person name="Lane C.E."/>
            <person name="Keeling P.J."/>
            <person name="Gray M.W."/>
            <person name="Grigoriev I.V."/>
            <person name="Archibald J.M."/>
        </authorList>
    </citation>
    <scope>NUCLEOTIDE SEQUENCE</scope>
    <source>
        <strain evidence="1 3">CCMP2712</strain>
    </source>
</reference>
<sequence>MRQEITDMRLEMVFDDVLDAAARSLAKGEKAGMLHTAGASSDSQTLTFLRDRLLNTGSTAVEVGGGLVSGERVCGMLEAEGWQA</sequence>
<dbReference type="Proteomes" id="UP000011087">
    <property type="component" value="Unassembled WGS sequence"/>
</dbReference>
<organism evidence="1">
    <name type="scientific">Guillardia theta (strain CCMP2712)</name>
    <name type="common">Cryptophyte</name>
    <dbReference type="NCBI Taxonomy" id="905079"/>
    <lineage>
        <taxon>Eukaryota</taxon>
        <taxon>Cryptophyceae</taxon>
        <taxon>Pyrenomonadales</taxon>
        <taxon>Geminigeraceae</taxon>
        <taxon>Guillardia</taxon>
    </lineage>
</organism>
<dbReference type="AlphaFoldDB" id="L1ID55"/>
<dbReference type="EnsemblProtists" id="EKX34186">
    <property type="protein sequence ID" value="EKX34186"/>
    <property type="gene ID" value="GUITHDRAFT_155810"/>
</dbReference>
<protein>
    <submittedName>
        <fullName evidence="1 2">Uncharacterized protein</fullName>
    </submittedName>
</protein>
<evidence type="ECO:0000313" key="2">
    <source>
        <dbReference type="EnsemblProtists" id="EKX34186"/>
    </source>
</evidence>
<proteinExistence type="predicted"/>
<keyword evidence="3" id="KW-1185">Reference proteome</keyword>
<reference evidence="3" key="2">
    <citation type="submission" date="2012-11" db="EMBL/GenBank/DDBJ databases">
        <authorList>
            <person name="Kuo A."/>
            <person name="Curtis B.A."/>
            <person name="Tanifuji G."/>
            <person name="Burki F."/>
            <person name="Gruber A."/>
            <person name="Irimia M."/>
            <person name="Maruyama S."/>
            <person name="Arias M.C."/>
            <person name="Ball S.G."/>
            <person name="Gile G.H."/>
            <person name="Hirakawa Y."/>
            <person name="Hopkins J.F."/>
            <person name="Rensing S.A."/>
            <person name="Schmutz J."/>
            <person name="Symeonidi A."/>
            <person name="Elias M."/>
            <person name="Eveleigh R.J."/>
            <person name="Herman E.K."/>
            <person name="Klute M.J."/>
            <person name="Nakayama T."/>
            <person name="Obornik M."/>
            <person name="Reyes-Prieto A."/>
            <person name="Armbrust E.V."/>
            <person name="Aves S.J."/>
            <person name="Beiko R.G."/>
            <person name="Coutinho P."/>
            <person name="Dacks J.B."/>
            <person name="Durnford D.G."/>
            <person name="Fast N.M."/>
            <person name="Green B.R."/>
            <person name="Grisdale C."/>
            <person name="Hempe F."/>
            <person name="Henrissat B."/>
            <person name="Hoppner M.P."/>
            <person name="Ishida K.-I."/>
            <person name="Kim E."/>
            <person name="Koreny L."/>
            <person name="Kroth P.G."/>
            <person name="Liu Y."/>
            <person name="Malik S.-B."/>
            <person name="Maier U.G."/>
            <person name="McRose D."/>
            <person name="Mock T."/>
            <person name="Neilson J.A."/>
            <person name="Onodera N.T."/>
            <person name="Poole A.M."/>
            <person name="Pritham E.J."/>
            <person name="Richards T.A."/>
            <person name="Rocap G."/>
            <person name="Roy S.W."/>
            <person name="Sarai C."/>
            <person name="Schaack S."/>
            <person name="Shirato S."/>
            <person name="Slamovits C.H."/>
            <person name="Spencer D.F."/>
            <person name="Suzuki S."/>
            <person name="Worden A.Z."/>
            <person name="Zauner S."/>
            <person name="Barry K."/>
            <person name="Bell C."/>
            <person name="Bharti A.K."/>
            <person name="Crow J.A."/>
            <person name="Grimwood J."/>
            <person name="Kramer R."/>
            <person name="Lindquist E."/>
            <person name="Lucas S."/>
            <person name="Salamov A."/>
            <person name="McFadden G.I."/>
            <person name="Lane C.E."/>
            <person name="Keeling P.J."/>
            <person name="Gray M.W."/>
            <person name="Grigoriev I.V."/>
            <person name="Archibald J.M."/>
        </authorList>
    </citation>
    <scope>NUCLEOTIDE SEQUENCE</scope>
    <source>
        <strain evidence="3">CCMP2712</strain>
    </source>
</reference>
<dbReference type="RefSeq" id="XP_005821166.1">
    <property type="nucleotide sequence ID" value="XM_005821109.1"/>
</dbReference>